<sequence length="471" mass="53241">MKAKTVVHKVEVQKAKFHGMVDQLIQLCENASHTANIRKPLEEVMAFRDTACSAISKDLNLRSSSKPEVNGKLLELRMPAFSRRGLKFTTFWNRFQASVHRQKYLDDSLKFMNLLSSLSGEPDEENHAEFWRELSTRRRVVEDTFWTYGCHSSETRESTLGCKLCTDSGNGIHASEAFLPLLAERFPEILALRATSMCSQGQALRTTCGRRIVKQYEMRQKEAGPGAKNCTEPTRETKPAAKVSITVRHLAIISNCPFCKDARDAANCTELRKTDVQTPSMAEKKWPPGKSLQSELKMFDVWMWGSSSWASAPAAVAVPGHNVLSEKLDNAWLSIAFLTLIQRAPVFKRTWLMHWDALHHITWFQILPAVATKSRTTAYHPHSYALAERMNMESVHSPADGLECPSRSGASHVTAQRPPYHWGSPCRIIFSRELKLTVGLIYGVSHGAQEKTKGLFFQRLRHKLEQLFDAD</sequence>
<proteinExistence type="predicted"/>
<organism evidence="1 2">
    <name type="scientific">Trichinella nativa</name>
    <dbReference type="NCBI Taxonomy" id="6335"/>
    <lineage>
        <taxon>Eukaryota</taxon>
        <taxon>Metazoa</taxon>
        <taxon>Ecdysozoa</taxon>
        <taxon>Nematoda</taxon>
        <taxon>Enoplea</taxon>
        <taxon>Dorylaimia</taxon>
        <taxon>Trichinellida</taxon>
        <taxon>Trichinellidae</taxon>
        <taxon>Trichinella</taxon>
    </lineage>
</organism>
<dbReference type="AlphaFoldDB" id="A0A0V1KQW0"/>
<evidence type="ECO:0000313" key="2">
    <source>
        <dbReference type="Proteomes" id="UP000054721"/>
    </source>
</evidence>
<dbReference type="OrthoDB" id="5927588at2759"/>
<evidence type="ECO:0000313" key="1">
    <source>
        <dbReference type="EMBL" id="KRZ49292.1"/>
    </source>
</evidence>
<dbReference type="EMBL" id="JYDW01000321">
    <property type="protein sequence ID" value="KRZ49292.1"/>
    <property type="molecule type" value="Genomic_DNA"/>
</dbReference>
<protein>
    <submittedName>
        <fullName evidence="1">Uncharacterized protein</fullName>
    </submittedName>
</protein>
<name>A0A0V1KQW0_9BILA</name>
<comment type="caution">
    <text evidence="1">The sequence shown here is derived from an EMBL/GenBank/DDBJ whole genome shotgun (WGS) entry which is preliminary data.</text>
</comment>
<keyword evidence="2" id="KW-1185">Reference proteome</keyword>
<gene>
    <name evidence="1" type="ORF">T02_13807</name>
</gene>
<reference evidence="1 2" key="1">
    <citation type="submission" date="2015-05" db="EMBL/GenBank/DDBJ databases">
        <title>Evolution of Trichinella species and genotypes.</title>
        <authorList>
            <person name="Korhonen P.K."/>
            <person name="Edoardo P."/>
            <person name="Giuseppe L.R."/>
            <person name="Gasser R.B."/>
        </authorList>
    </citation>
    <scope>NUCLEOTIDE SEQUENCE [LARGE SCALE GENOMIC DNA]</scope>
    <source>
        <strain evidence="1">ISS10</strain>
    </source>
</reference>
<accession>A0A0V1KQW0</accession>
<dbReference type="Proteomes" id="UP000054721">
    <property type="component" value="Unassembled WGS sequence"/>
</dbReference>